<dbReference type="InterPro" id="IPR009642">
    <property type="entry name" value="DUF1236"/>
</dbReference>
<name>A0ABW5CRQ4_9HYPH</name>
<feature type="signal peptide" evidence="1">
    <location>
        <begin position="1"/>
        <end position="19"/>
    </location>
</feature>
<dbReference type="EMBL" id="JBHUIJ010000022">
    <property type="protein sequence ID" value="MFD2238763.1"/>
    <property type="molecule type" value="Genomic_DNA"/>
</dbReference>
<evidence type="ECO:0000256" key="1">
    <source>
        <dbReference type="SAM" id="SignalP"/>
    </source>
</evidence>
<dbReference type="Proteomes" id="UP001597371">
    <property type="component" value="Unassembled WGS sequence"/>
</dbReference>
<comment type="caution">
    <text evidence="2">The sequence shown here is derived from an EMBL/GenBank/DDBJ whole genome shotgun (WGS) entry which is preliminary data.</text>
</comment>
<accession>A0ABW5CRQ4</accession>
<dbReference type="Pfam" id="PF06823">
    <property type="entry name" value="DUF1236"/>
    <property type="match status" value="2"/>
</dbReference>
<reference evidence="3" key="1">
    <citation type="journal article" date="2019" name="Int. J. Syst. Evol. Microbiol.">
        <title>The Global Catalogue of Microorganisms (GCM) 10K type strain sequencing project: providing services to taxonomists for standard genome sequencing and annotation.</title>
        <authorList>
            <consortium name="The Broad Institute Genomics Platform"/>
            <consortium name="The Broad Institute Genome Sequencing Center for Infectious Disease"/>
            <person name="Wu L."/>
            <person name="Ma J."/>
        </authorList>
    </citation>
    <scope>NUCLEOTIDE SEQUENCE [LARGE SCALE GENOMIC DNA]</scope>
    <source>
        <strain evidence="3">ZS-35-S2</strain>
    </source>
</reference>
<organism evidence="2 3">
    <name type="scientific">Aureimonas populi</name>
    <dbReference type="NCBI Taxonomy" id="1701758"/>
    <lineage>
        <taxon>Bacteria</taxon>
        <taxon>Pseudomonadati</taxon>
        <taxon>Pseudomonadota</taxon>
        <taxon>Alphaproteobacteria</taxon>
        <taxon>Hyphomicrobiales</taxon>
        <taxon>Aurantimonadaceae</taxon>
        <taxon>Aureimonas</taxon>
    </lineage>
</organism>
<keyword evidence="3" id="KW-1185">Reference proteome</keyword>
<keyword evidence="1" id="KW-0732">Signal</keyword>
<sequence>MRKLILTTALVAFAGTAGAQTTVRTVEEPNSATQATGILTGTGTGAVAGALVGGPLGAVVGGFIGTAVGASASVAPEVREYVVANPVEPVVVEGEITEGMVVPESVELVAIPGNDEFAYIYADGNRPVVVNTSNRQVVYSPAGVRPDVVTYVEANPVDEVTLDGELEVGASVPSSVTLQPLPDQSGYSYFYANGRPYIVADDSRQVIYYRP</sequence>
<protein>
    <submittedName>
        <fullName evidence="2">DUF1236 domain-containing protein</fullName>
    </submittedName>
</protein>
<gene>
    <name evidence="2" type="ORF">ACFSKQ_15010</name>
</gene>
<dbReference type="RefSeq" id="WP_209737230.1">
    <property type="nucleotide sequence ID" value="NZ_CP072611.1"/>
</dbReference>
<feature type="chain" id="PRO_5046361960" evidence="1">
    <location>
        <begin position="20"/>
        <end position="211"/>
    </location>
</feature>
<proteinExistence type="predicted"/>
<evidence type="ECO:0000313" key="2">
    <source>
        <dbReference type="EMBL" id="MFD2238763.1"/>
    </source>
</evidence>
<evidence type="ECO:0000313" key="3">
    <source>
        <dbReference type="Proteomes" id="UP001597371"/>
    </source>
</evidence>